<dbReference type="GO" id="GO:0000139">
    <property type="term" value="C:Golgi membrane"/>
    <property type="evidence" value="ECO:0007669"/>
    <property type="project" value="UniProtKB-SubCell"/>
</dbReference>
<dbReference type="PANTHER" id="PTHR11062">
    <property type="entry name" value="EXOSTOSIN HEPARAN SULFATE GLYCOSYLTRANSFERASE -RELATED"/>
    <property type="match status" value="1"/>
</dbReference>
<dbReference type="PANTHER" id="PTHR11062:SF73">
    <property type="entry name" value="EXOSTOSIN-LIKE 3"/>
    <property type="match status" value="1"/>
</dbReference>
<evidence type="ECO:0000256" key="1">
    <source>
        <dbReference type="ARBA" id="ARBA00004323"/>
    </source>
</evidence>
<dbReference type="InterPro" id="IPR040911">
    <property type="entry name" value="Exostosin_GT47"/>
</dbReference>
<evidence type="ECO:0000256" key="4">
    <source>
        <dbReference type="ARBA" id="ARBA00023034"/>
    </source>
</evidence>
<dbReference type="AlphaFoldDB" id="A0A8T2TPZ8"/>
<comment type="caution">
    <text evidence="6">The sequence shown here is derived from an EMBL/GenBank/DDBJ whole genome shotgun (WGS) entry which is preliminary data.</text>
</comment>
<evidence type="ECO:0000313" key="6">
    <source>
        <dbReference type="EMBL" id="KAH7425601.1"/>
    </source>
</evidence>
<gene>
    <name evidence="6" type="ORF">KP509_11G062000</name>
</gene>
<dbReference type="OMA" id="HITEYRR"/>
<dbReference type="GO" id="GO:0016757">
    <property type="term" value="F:glycosyltransferase activity"/>
    <property type="evidence" value="ECO:0007669"/>
    <property type="project" value="InterPro"/>
</dbReference>
<feature type="non-terminal residue" evidence="6">
    <location>
        <position position="379"/>
    </location>
</feature>
<dbReference type="OrthoDB" id="2014672at2759"/>
<dbReference type="EMBL" id="CM035416">
    <property type="protein sequence ID" value="KAH7425601.1"/>
    <property type="molecule type" value="Genomic_DNA"/>
</dbReference>
<keyword evidence="4" id="KW-0333">Golgi apparatus</keyword>
<accession>A0A8T2TPZ8</accession>
<sequence length="379" mass="43296">LHYLGGTKDGILADISTQRLLRTSSRSAREPKITSSFRYHSVAKHRSPNDFPDCNMDTCFNTSRCASIKDFRILVYGWLYKSFFYLRALRSLPWTTANASEACIFLVTMPLDFSLLAFNPHPNILPHWNDGLNHVIVSLSSTWIETGPRAETIGKASIMASSLHITEYRRGFDISIPLPGKVKSPHLQTLRPWERRYFLTFKGNRYLGKREGNFQSNPQFRSLHNGNDTIVALTCGHETNDKIRCWHPEEGAGCDEDEVIYQRYSFQDLMNTTFGLAPAGRSPYSYRLIEILSAGAIPILIADDYVKPLGGLIQWDRCLLEFSTSRVESILPMIRAIGIAEMQRRQRYCLFVYNQYLKDDVTFATSLIHALYLRFNGAL</sequence>
<evidence type="ECO:0000256" key="3">
    <source>
        <dbReference type="ARBA" id="ARBA00022968"/>
    </source>
</evidence>
<comment type="subcellular location">
    <subcellularLocation>
        <location evidence="1">Golgi apparatus membrane</location>
        <topology evidence="1">Single-pass type II membrane protein</topology>
    </subcellularLocation>
</comment>
<keyword evidence="3" id="KW-0812">Transmembrane</keyword>
<reference evidence="6" key="1">
    <citation type="submission" date="2021-08" db="EMBL/GenBank/DDBJ databases">
        <title>WGS assembly of Ceratopteris richardii.</title>
        <authorList>
            <person name="Marchant D.B."/>
            <person name="Chen G."/>
            <person name="Jenkins J."/>
            <person name="Shu S."/>
            <person name="Leebens-Mack J."/>
            <person name="Grimwood J."/>
            <person name="Schmutz J."/>
            <person name="Soltis P."/>
            <person name="Soltis D."/>
            <person name="Chen Z.-H."/>
        </authorList>
    </citation>
    <scope>NUCLEOTIDE SEQUENCE</scope>
    <source>
        <strain evidence="6">Whitten #5841</strain>
        <tissue evidence="6">Leaf</tissue>
    </source>
</reference>
<dbReference type="InterPro" id="IPR004263">
    <property type="entry name" value="Exostosin"/>
</dbReference>
<dbReference type="Proteomes" id="UP000825935">
    <property type="component" value="Chromosome 11"/>
</dbReference>
<feature type="domain" description="Exostosin GT47" evidence="5">
    <location>
        <begin position="94"/>
        <end position="328"/>
    </location>
</feature>
<evidence type="ECO:0000313" key="7">
    <source>
        <dbReference type="Proteomes" id="UP000825935"/>
    </source>
</evidence>
<protein>
    <recommendedName>
        <fullName evidence="5">Exostosin GT47 domain-containing protein</fullName>
    </recommendedName>
</protein>
<keyword evidence="7" id="KW-1185">Reference proteome</keyword>
<dbReference type="Pfam" id="PF03016">
    <property type="entry name" value="Exostosin_GT47"/>
    <property type="match status" value="1"/>
</dbReference>
<feature type="non-terminal residue" evidence="6">
    <location>
        <position position="1"/>
    </location>
</feature>
<comment type="similarity">
    <text evidence="2">Belongs to the glycosyltransferase 47 family.</text>
</comment>
<name>A0A8T2TPZ8_CERRI</name>
<proteinExistence type="inferred from homology"/>
<evidence type="ECO:0000259" key="5">
    <source>
        <dbReference type="Pfam" id="PF03016"/>
    </source>
</evidence>
<keyword evidence="3" id="KW-0735">Signal-anchor</keyword>
<organism evidence="6 7">
    <name type="scientific">Ceratopteris richardii</name>
    <name type="common">Triangle waterfern</name>
    <dbReference type="NCBI Taxonomy" id="49495"/>
    <lineage>
        <taxon>Eukaryota</taxon>
        <taxon>Viridiplantae</taxon>
        <taxon>Streptophyta</taxon>
        <taxon>Embryophyta</taxon>
        <taxon>Tracheophyta</taxon>
        <taxon>Polypodiopsida</taxon>
        <taxon>Polypodiidae</taxon>
        <taxon>Polypodiales</taxon>
        <taxon>Pteridineae</taxon>
        <taxon>Pteridaceae</taxon>
        <taxon>Parkerioideae</taxon>
        <taxon>Ceratopteris</taxon>
    </lineage>
</organism>
<evidence type="ECO:0000256" key="2">
    <source>
        <dbReference type="ARBA" id="ARBA00010271"/>
    </source>
</evidence>